<comment type="function">
    <text evidence="7">Provides the (R)-glutamate required for cell wall biosynthesis.</text>
</comment>
<dbReference type="RefSeq" id="WP_094728822.1">
    <property type="nucleotide sequence ID" value="NZ_MWWY01000005.1"/>
</dbReference>
<evidence type="ECO:0000313" key="9">
    <source>
        <dbReference type="EMBL" id="OZG66378.1"/>
    </source>
</evidence>
<dbReference type="AlphaFoldDB" id="A0A261G4P8"/>
<protein>
    <recommendedName>
        <fullName evidence="2 7">Glutamate racemase</fullName>
        <ecNumber evidence="2 7">5.1.1.3</ecNumber>
    </recommendedName>
</protein>
<dbReference type="PROSITE" id="PS00923">
    <property type="entry name" value="ASP_GLU_RACEMASE_1"/>
    <property type="match status" value="1"/>
</dbReference>
<evidence type="ECO:0000256" key="1">
    <source>
        <dbReference type="ARBA" id="ARBA00001602"/>
    </source>
</evidence>
<feature type="binding site" evidence="7">
    <location>
        <begin position="217"/>
        <end position="218"/>
    </location>
    <ligand>
        <name>substrate</name>
    </ligand>
</feature>
<dbReference type="Pfam" id="PF01177">
    <property type="entry name" value="Asp_Glu_race"/>
    <property type="match status" value="1"/>
</dbReference>
<dbReference type="Gene3D" id="3.40.50.1860">
    <property type="match status" value="2"/>
</dbReference>
<dbReference type="GO" id="GO:0071555">
    <property type="term" value="P:cell wall organization"/>
    <property type="evidence" value="ECO:0007669"/>
    <property type="project" value="UniProtKB-KW"/>
</dbReference>
<dbReference type="Proteomes" id="UP000216074">
    <property type="component" value="Unassembled WGS sequence"/>
</dbReference>
<evidence type="ECO:0000256" key="2">
    <source>
        <dbReference type="ARBA" id="ARBA00013090"/>
    </source>
</evidence>
<feature type="active site" description="Proton donor/acceptor" evidence="7">
    <location>
        <position position="74"/>
    </location>
</feature>
<dbReference type="InterPro" id="IPR004391">
    <property type="entry name" value="Glu_race"/>
</dbReference>
<dbReference type="InterPro" id="IPR001920">
    <property type="entry name" value="Asp/Glu_race"/>
</dbReference>
<accession>A0A261G4P8</accession>
<feature type="binding site" evidence="7">
    <location>
        <begin position="43"/>
        <end position="44"/>
    </location>
    <ligand>
        <name>substrate</name>
    </ligand>
</feature>
<evidence type="ECO:0000256" key="7">
    <source>
        <dbReference type="HAMAP-Rule" id="MF_00258"/>
    </source>
</evidence>
<dbReference type="GO" id="GO:0008881">
    <property type="term" value="F:glutamate racemase activity"/>
    <property type="evidence" value="ECO:0007669"/>
    <property type="project" value="UniProtKB-UniRule"/>
</dbReference>
<evidence type="ECO:0000256" key="5">
    <source>
        <dbReference type="ARBA" id="ARBA00023235"/>
    </source>
</evidence>
<keyword evidence="4 7" id="KW-0573">Peptidoglycan synthesis</keyword>
<feature type="active site" description="Proton donor/acceptor" evidence="7">
    <location>
        <position position="216"/>
    </location>
</feature>
<dbReference type="PANTHER" id="PTHR21198:SF3">
    <property type="entry name" value="GLUTAMATE RACEMASE"/>
    <property type="match status" value="1"/>
</dbReference>
<dbReference type="EMBL" id="MWWY01000005">
    <property type="protein sequence ID" value="OZG66378.1"/>
    <property type="molecule type" value="Genomic_DNA"/>
</dbReference>
<organism evidence="9 10">
    <name type="scientific">Bifidobacterium hapali</name>
    <dbReference type="NCBI Taxonomy" id="1630172"/>
    <lineage>
        <taxon>Bacteria</taxon>
        <taxon>Bacillati</taxon>
        <taxon>Actinomycetota</taxon>
        <taxon>Actinomycetes</taxon>
        <taxon>Bifidobacteriales</taxon>
        <taxon>Bifidobacteriaceae</taxon>
        <taxon>Bifidobacterium</taxon>
    </lineage>
</organism>
<feature type="binding site" evidence="7">
    <location>
        <begin position="75"/>
        <end position="76"/>
    </location>
    <ligand>
        <name>substrate</name>
    </ligand>
</feature>
<dbReference type="SUPFAM" id="SSF53681">
    <property type="entry name" value="Aspartate/glutamate racemase"/>
    <property type="match status" value="2"/>
</dbReference>
<comment type="catalytic activity">
    <reaction evidence="1 7">
        <text>L-glutamate = D-glutamate</text>
        <dbReference type="Rhea" id="RHEA:12813"/>
        <dbReference type="ChEBI" id="CHEBI:29985"/>
        <dbReference type="ChEBI" id="CHEBI:29986"/>
        <dbReference type="EC" id="5.1.1.3"/>
    </reaction>
</comment>
<gene>
    <name evidence="7" type="primary">murI</name>
    <name evidence="9" type="ORF">BHAP_0240</name>
</gene>
<proteinExistence type="inferred from homology"/>
<feature type="region of interest" description="Disordered" evidence="8">
    <location>
        <begin position="106"/>
        <end position="134"/>
    </location>
</feature>
<evidence type="ECO:0000256" key="6">
    <source>
        <dbReference type="ARBA" id="ARBA00023316"/>
    </source>
</evidence>
<keyword evidence="5 7" id="KW-0413">Isomerase</keyword>
<keyword evidence="10" id="KW-1185">Reference proteome</keyword>
<dbReference type="InterPro" id="IPR018187">
    <property type="entry name" value="Asp/Glu_racemase_AS_1"/>
</dbReference>
<evidence type="ECO:0000256" key="4">
    <source>
        <dbReference type="ARBA" id="ARBA00022984"/>
    </source>
</evidence>
<dbReference type="OrthoDB" id="9801055at2"/>
<evidence type="ECO:0000313" key="10">
    <source>
        <dbReference type="Proteomes" id="UP000216074"/>
    </source>
</evidence>
<name>A0A261G4P8_9BIFI</name>
<comment type="pathway">
    <text evidence="7">Cell wall biogenesis; peptidoglycan biosynthesis.</text>
</comment>
<comment type="caution">
    <text evidence="9">The sequence shown here is derived from an EMBL/GenBank/DDBJ whole genome shotgun (WGS) entry which is preliminary data.</text>
</comment>
<evidence type="ECO:0000256" key="8">
    <source>
        <dbReference type="SAM" id="MobiDB-lite"/>
    </source>
</evidence>
<keyword evidence="6 7" id="KW-0961">Cell wall biogenesis/degradation</keyword>
<dbReference type="UniPathway" id="UPA00219"/>
<dbReference type="PANTHER" id="PTHR21198">
    <property type="entry name" value="GLUTAMATE RACEMASE"/>
    <property type="match status" value="1"/>
</dbReference>
<comment type="similarity">
    <text evidence="7">Belongs to the aspartate/glutamate racemases family.</text>
</comment>
<dbReference type="InterPro" id="IPR015942">
    <property type="entry name" value="Asp/Glu/hydantoin_racemase"/>
</dbReference>
<sequence length="287" mass="31405">MASTAPIGVFDSGLGGISVVRQLVHDMPHERVLYFGDSANAPYGTKTPDEVRALSFAIVERFVKQGVKAVVIACNTATSAAVNDLREQYDIPIIGMEPALKVACDRGDRSGHNAHDVHTHHNDQTGHSSVSTTHVPSHVPQRVIVAATPLTLREHKFAALMDRFKATNTIYPQPCPDLVEIVEQGHLNDHDLVMRTLHRYFDQYDLSAVDSVVLGCTHFVFYRNYFRELLPSSTAIIDGNEGTIRHLGVVLESLGRLAPDDAAGSVELANSDSSERIATLSHDLLTH</sequence>
<dbReference type="GO" id="GO:0008360">
    <property type="term" value="P:regulation of cell shape"/>
    <property type="evidence" value="ECO:0007669"/>
    <property type="project" value="UniProtKB-KW"/>
</dbReference>
<keyword evidence="3 7" id="KW-0133">Cell shape</keyword>
<feature type="binding site" evidence="7">
    <location>
        <begin position="11"/>
        <end position="12"/>
    </location>
    <ligand>
        <name>substrate</name>
    </ligand>
</feature>
<evidence type="ECO:0000256" key="3">
    <source>
        <dbReference type="ARBA" id="ARBA00022960"/>
    </source>
</evidence>
<dbReference type="EC" id="5.1.1.3" evidence="2 7"/>
<dbReference type="GO" id="GO:0009252">
    <property type="term" value="P:peptidoglycan biosynthetic process"/>
    <property type="evidence" value="ECO:0007669"/>
    <property type="project" value="UniProtKB-UniRule"/>
</dbReference>
<dbReference type="HAMAP" id="MF_00258">
    <property type="entry name" value="Glu_racemase"/>
    <property type="match status" value="1"/>
</dbReference>
<feature type="compositionally biased region" description="Basic and acidic residues" evidence="8">
    <location>
        <begin position="106"/>
        <end position="124"/>
    </location>
</feature>
<reference evidence="9 10" key="1">
    <citation type="journal article" date="2017" name="BMC Genomics">
        <title>Comparative genomic and phylogenomic analyses of the Bifidobacteriaceae family.</title>
        <authorList>
            <person name="Lugli G.A."/>
            <person name="Milani C."/>
            <person name="Turroni F."/>
            <person name="Duranti S."/>
            <person name="Mancabelli L."/>
            <person name="Mangifesta M."/>
            <person name="Ferrario C."/>
            <person name="Modesto M."/>
            <person name="Mattarelli P."/>
            <person name="Jiri K."/>
            <person name="van Sinderen D."/>
            <person name="Ventura M."/>
        </authorList>
    </citation>
    <scope>NUCLEOTIDE SEQUENCE [LARGE SCALE GENOMIC DNA]</scope>
    <source>
        <strain evidence="9 10">DSM 100202</strain>
    </source>
</reference>